<dbReference type="InterPro" id="IPR009057">
    <property type="entry name" value="Homeodomain-like_sf"/>
</dbReference>
<reference evidence="10" key="1">
    <citation type="submission" date="2025-08" db="UniProtKB">
        <authorList>
            <consortium name="RefSeq"/>
        </authorList>
    </citation>
    <scope>IDENTIFICATION</scope>
</reference>
<dbReference type="GO" id="GO:0000981">
    <property type="term" value="F:DNA-binding transcription factor activity, RNA polymerase II-specific"/>
    <property type="evidence" value="ECO:0007669"/>
    <property type="project" value="InterPro"/>
</dbReference>
<dbReference type="PANTHER" id="PTHR47421:SF2">
    <property type="entry name" value="GS HOMEOBOX 1"/>
    <property type="match status" value="1"/>
</dbReference>
<dbReference type="PRINTS" id="PR00024">
    <property type="entry name" value="HOMEOBOX"/>
</dbReference>
<evidence type="ECO:0000256" key="6">
    <source>
        <dbReference type="RuleBase" id="RU000682"/>
    </source>
</evidence>
<feature type="region of interest" description="Disordered" evidence="7">
    <location>
        <begin position="190"/>
        <end position="224"/>
    </location>
</feature>
<evidence type="ECO:0000256" key="5">
    <source>
        <dbReference type="PROSITE-ProRule" id="PRU00108"/>
    </source>
</evidence>
<organism evidence="9 10">
    <name type="scientific">Pogonomyrmex barbatus</name>
    <name type="common">red harvester ant</name>
    <dbReference type="NCBI Taxonomy" id="144034"/>
    <lineage>
        <taxon>Eukaryota</taxon>
        <taxon>Metazoa</taxon>
        <taxon>Ecdysozoa</taxon>
        <taxon>Arthropoda</taxon>
        <taxon>Hexapoda</taxon>
        <taxon>Insecta</taxon>
        <taxon>Pterygota</taxon>
        <taxon>Neoptera</taxon>
        <taxon>Endopterygota</taxon>
        <taxon>Hymenoptera</taxon>
        <taxon>Apocrita</taxon>
        <taxon>Aculeata</taxon>
        <taxon>Formicoidea</taxon>
        <taxon>Formicidae</taxon>
        <taxon>Myrmicinae</taxon>
        <taxon>Pogonomyrmex</taxon>
    </lineage>
</organism>
<dbReference type="InterPro" id="IPR017970">
    <property type="entry name" value="Homeobox_CS"/>
</dbReference>
<feature type="region of interest" description="Disordered" evidence="7">
    <location>
        <begin position="64"/>
        <end position="115"/>
    </location>
</feature>
<feature type="compositionally biased region" description="Polar residues" evidence="7">
    <location>
        <begin position="68"/>
        <end position="82"/>
    </location>
</feature>
<accession>A0A6I9WMU4</accession>
<protein>
    <submittedName>
        <fullName evidence="10">GS homeobox 1-like</fullName>
    </submittedName>
</protein>
<evidence type="ECO:0000313" key="9">
    <source>
        <dbReference type="Proteomes" id="UP000504615"/>
    </source>
</evidence>
<evidence type="ECO:0000256" key="4">
    <source>
        <dbReference type="ARBA" id="ARBA00023242"/>
    </source>
</evidence>
<dbReference type="KEGG" id="pbar:105431940"/>
<evidence type="ECO:0000256" key="2">
    <source>
        <dbReference type="ARBA" id="ARBA00023125"/>
    </source>
</evidence>
<dbReference type="InterPro" id="IPR020479">
    <property type="entry name" value="HD_metazoa"/>
</dbReference>
<feature type="DNA-binding region" description="Homeobox" evidence="5">
    <location>
        <begin position="113"/>
        <end position="172"/>
    </location>
</feature>
<keyword evidence="3 5" id="KW-0371">Homeobox</keyword>
<feature type="compositionally biased region" description="Basic and acidic residues" evidence="7">
    <location>
        <begin position="198"/>
        <end position="224"/>
    </location>
</feature>
<keyword evidence="2 5" id="KW-0238">DNA-binding</keyword>
<dbReference type="SUPFAM" id="SSF46689">
    <property type="entry name" value="Homeodomain-like"/>
    <property type="match status" value="1"/>
</dbReference>
<gene>
    <name evidence="10" type="primary">LOC105431940</name>
</gene>
<evidence type="ECO:0000259" key="8">
    <source>
        <dbReference type="PROSITE" id="PS50071"/>
    </source>
</evidence>
<keyword evidence="9" id="KW-1185">Reference proteome</keyword>
<dbReference type="InterPro" id="IPR001356">
    <property type="entry name" value="HD"/>
</dbReference>
<evidence type="ECO:0000256" key="1">
    <source>
        <dbReference type="ARBA" id="ARBA00004123"/>
    </source>
</evidence>
<feature type="domain" description="Homeobox" evidence="8">
    <location>
        <begin position="111"/>
        <end position="171"/>
    </location>
</feature>
<dbReference type="GO" id="GO:0005634">
    <property type="term" value="C:nucleus"/>
    <property type="evidence" value="ECO:0007669"/>
    <property type="project" value="UniProtKB-SubCell"/>
</dbReference>
<comment type="subcellular location">
    <subcellularLocation>
        <location evidence="1 5 6">Nucleus</location>
    </subcellularLocation>
</comment>
<dbReference type="SMART" id="SM00389">
    <property type="entry name" value="HOX"/>
    <property type="match status" value="1"/>
</dbReference>
<dbReference type="CDD" id="cd00086">
    <property type="entry name" value="homeodomain"/>
    <property type="match status" value="1"/>
</dbReference>
<dbReference type="PROSITE" id="PS50071">
    <property type="entry name" value="HOMEOBOX_2"/>
    <property type="match status" value="1"/>
</dbReference>
<dbReference type="Pfam" id="PF00046">
    <property type="entry name" value="Homeodomain"/>
    <property type="match status" value="1"/>
</dbReference>
<dbReference type="GeneID" id="105431940"/>
<dbReference type="Proteomes" id="UP000504615">
    <property type="component" value="Unplaced"/>
</dbReference>
<dbReference type="RefSeq" id="XP_011644775.1">
    <property type="nucleotide sequence ID" value="XM_011646473.2"/>
</dbReference>
<keyword evidence="4 5" id="KW-0539">Nucleus</keyword>
<evidence type="ECO:0000256" key="3">
    <source>
        <dbReference type="ARBA" id="ARBA00023155"/>
    </source>
</evidence>
<sequence>MSRSFLVDSLIGNNSPPSYPLPYYGNLPNYMFNFFNVGLGYQPIRPVPRPPAIPVPVNPPTLGILPISGQSPPSPLNISTSKLPDVSIRSESPSRNSTPTPPPKSPSSISNSSKRIRTAFTSTQLLELEREFSSNMYLSRLRRIEIATNLRLSEKQVKIWFQNRRVKYKKEDLPSGQSQKCCCLRTCGKRKGGCGEESPGRKCEQDDDEKRTLKSDESDDGKSGRDLAITECLERSIANVDARLEEKFDFSRINSMQEDQIGGYEARDLSRGCKRSLTEASEGNDKRRKVETVADYQTPNSEAITTPVFRSMGCTKHTVERIVNS</sequence>
<dbReference type="InterPro" id="IPR042191">
    <property type="entry name" value="GSH1/2"/>
</dbReference>
<proteinExistence type="predicted"/>
<evidence type="ECO:0000313" key="10">
    <source>
        <dbReference type="RefSeq" id="XP_011644775.1"/>
    </source>
</evidence>
<name>A0A6I9WMU4_9HYME</name>
<dbReference type="PROSITE" id="PS00027">
    <property type="entry name" value="HOMEOBOX_1"/>
    <property type="match status" value="1"/>
</dbReference>
<dbReference type="AlphaFoldDB" id="A0A6I9WMU4"/>
<dbReference type="GO" id="GO:1990837">
    <property type="term" value="F:sequence-specific double-stranded DNA binding"/>
    <property type="evidence" value="ECO:0007669"/>
    <property type="project" value="TreeGrafter"/>
</dbReference>
<dbReference type="OrthoDB" id="6159439at2759"/>
<dbReference type="Gene3D" id="1.10.10.60">
    <property type="entry name" value="Homeodomain-like"/>
    <property type="match status" value="1"/>
</dbReference>
<dbReference type="PANTHER" id="PTHR47421">
    <property type="entry name" value="GS HOMEOBOX 2"/>
    <property type="match status" value="1"/>
</dbReference>
<evidence type="ECO:0000256" key="7">
    <source>
        <dbReference type="SAM" id="MobiDB-lite"/>
    </source>
</evidence>